<evidence type="ECO:0000313" key="3">
    <source>
        <dbReference type="Proteomes" id="UP000742460"/>
    </source>
</evidence>
<dbReference type="EMBL" id="DYUE01000179">
    <property type="protein sequence ID" value="HJG91639.1"/>
    <property type="molecule type" value="Genomic_DNA"/>
</dbReference>
<evidence type="ECO:0000259" key="1">
    <source>
        <dbReference type="Pfam" id="PF03721"/>
    </source>
</evidence>
<dbReference type="SUPFAM" id="SSF51735">
    <property type="entry name" value="NAD(P)-binding Rossmann-fold domains"/>
    <property type="match status" value="1"/>
</dbReference>
<dbReference type="GO" id="GO:0051287">
    <property type="term" value="F:NAD binding"/>
    <property type="evidence" value="ECO:0007669"/>
    <property type="project" value="InterPro"/>
</dbReference>
<dbReference type="Gene3D" id="3.40.50.720">
    <property type="entry name" value="NAD(P)-binding Rossmann-like Domain"/>
    <property type="match status" value="1"/>
</dbReference>
<feature type="non-terminal residue" evidence="2">
    <location>
        <position position="179"/>
    </location>
</feature>
<name>A0A921MWP3_9MICO</name>
<reference evidence="2" key="2">
    <citation type="submission" date="2021-09" db="EMBL/GenBank/DDBJ databases">
        <authorList>
            <person name="Gilroy R."/>
        </authorList>
    </citation>
    <scope>NUCLEOTIDE SEQUENCE</scope>
    <source>
        <strain evidence="2">ChiGjej5B5-22894</strain>
    </source>
</reference>
<dbReference type="AlphaFoldDB" id="A0A921MWP3"/>
<gene>
    <name evidence="2" type="ORF">K8V81_07925</name>
</gene>
<comment type="caution">
    <text evidence="2">The sequence shown here is derived from an EMBL/GenBank/DDBJ whole genome shotgun (WGS) entry which is preliminary data.</text>
</comment>
<protein>
    <submittedName>
        <fullName evidence="2">UDP-glucose 6-dehydrogenase</fullName>
    </submittedName>
</protein>
<proteinExistence type="predicted"/>
<accession>A0A921MWP3</accession>
<dbReference type="PANTHER" id="PTHR43750:SF3">
    <property type="entry name" value="UDP-GLUCOSE 6-DEHYDROGENASE TUAD"/>
    <property type="match status" value="1"/>
</dbReference>
<reference evidence="2" key="1">
    <citation type="journal article" date="2021" name="PeerJ">
        <title>Extensive microbial diversity within the chicken gut microbiome revealed by metagenomics and culture.</title>
        <authorList>
            <person name="Gilroy R."/>
            <person name="Ravi A."/>
            <person name="Getino M."/>
            <person name="Pursley I."/>
            <person name="Horton D.L."/>
            <person name="Alikhan N.F."/>
            <person name="Baker D."/>
            <person name="Gharbi K."/>
            <person name="Hall N."/>
            <person name="Watson M."/>
            <person name="Adriaenssens E.M."/>
            <person name="Foster-Nyarko E."/>
            <person name="Jarju S."/>
            <person name="Secka A."/>
            <person name="Antonio M."/>
            <person name="Oren A."/>
            <person name="Chaudhuri R.R."/>
            <person name="La Ragione R."/>
            <person name="Hildebrand F."/>
            <person name="Pallen M.J."/>
        </authorList>
    </citation>
    <scope>NUCLEOTIDE SEQUENCE</scope>
    <source>
        <strain evidence="2">ChiGjej5B5-22894</strain>
    </source>
</reference>
<dbReference type="GO" id="GO:0016616">
    <property type="term" value="F:oxidoreductase activity, acting on the CH-OH group of donors, NAD or NADP as acceptor"/>
    <property type="evidence" value="ECO:0007669"/>
    <property type="project" value="InterPro"/>
</dbReference>
<dbReference type="PANTHER" id="PTHR43750">
    <property type="entry name" value="UDP-GLUCOSE 6-DEHYDROGENASE TUAD"/>
    <property type="match status" value="1"/>
</dbReference>
<dbReference type="Pfam" id="PF03721">
    <property type="entry name" value="UDPG_MGDP_dh_N"/>
    <property type="match status" value="1"/>
</dbReference>
<dbReference type="InterPro" id="IPR036291">
    <property type="entry name" value="NAD(P)-bd_dom_sf"/>
</dbReference>
<sequence>MKTTRISVIGVGYLGAVHAAAMAELGHDVVGLDVDAERIATLQSGRAPFHEPGFEETLARGLGAERLRFTTDYADIADADVHFLGLGTPQKPDGFGADLSYLEAAVDALAEVLPTRDGAPTLVVGKSTVPAGTARMLAGRLEQIEGVTLMWNPEFLREGFAVQDTLAPDRLVYGVAAPG</sequence>
<evidence type="ECO:0000313" key="2">
    <source>
        <dbReference type="EMBL" id="HJG91639.1"/>
    </source>
</evidence>
<dbReference type="InterPro" id="IPR001732">
    <property type="entry name" value="UDP-Glc/GDP-Man_DH_N"/>
</dbReference>
<organism evidence="2 3">
    <name type="scientific">Brachybacterium massiliense</name>
    <dbReference type="NCBI Taxonomy" id="1755098"/>
    <lineage>
        <taxon>Bacteria</taxon>
        <taxon>Bacillati</taxon>
        <taxon>Actinomycetota</taxon>
        <taxon>Actinomycetes</taxon>
        <taxon>Micrococcales</taxon>
        <taxon>Dermabacteraceae</taxon>
        <taxon>Brachybacterium</taxon>
    </lineage>
</organism>
<feature type="domain" description="UDP-glucose/GDP-mannose dehydrogenase N-terminal" evidence="1">
    <location>
        <begin position="5"/>
        <end position="176"/>
    </location>
</feature>
<dbReference type="Proteomes" id="UP000742460">
    <property type="component" value="Unassembled WGS sequence"/>
</dbReference>